<dbReference type="PANTHER" id="PTHR31912">
    <property type="entry name" value="IP13529P"/>
    <property type="match status" value="1"/>
</dbReference>
<dbReference type="AlphaFoldDB" id="A0A0C9SKC8"/>
<sequence>MTVRFPLIIFIDDVSGNQSKQWNKHFSCYMSNGALPRSKLEQEFHVRFVATSPYATPLEIMQGVRASIEETFETPRVTWDCERKEEVLIRTYPLFWPGDNPMQAELCSCSGLNSNYFCRTCKAGGTREDKQSDKGFADILKEGETRTANDTAEEIFQQLMTALQPNVSTALADAVRQSGVKDSLAQPIIERLVKIGQDLRKATPDRAAHTPDEVQSILTDELRKAQGLGSGIMNPLLAMDGVDIHQDTPTEILHTILLGVVKYYWGQTVCLLEKDKQFPLFQARLNSVVSDGLNVPQIPADYMCQYKGGLIGKHFKTISQVMAFTIYDLVPPAVLEAWLIIGRLTVLLWHTEIEDVDAYLVCRISSLPLS</sequence>
<protein>
    <submittedName>
        <fullName evidence="1">Unplaced genomic scaffold PLICRscaffold_24, whole genome shotgun sequence</fullName>
    </submittedName>
</protein>
<dbReference type="HOGENOM" id="CLU_004591_0_1_1"/>
<dbReference type="PANTHER" id="PTHR31912:SF34">
    <property type="entry name" value="NOTOCHORD-RELATED PROTEIN"/>
    <property type="match status" value="1"/>
</dbReference>
<reference evidence="1 2" key="1">
    <citation type="submission" date="2014-06" db="EMBL/GenBank/DDBJ databases">
        <title>Evolutionary Origins and Diversification of the Mycorrhizal Mutualists.</title>
        <authorList>
            <consortium name="DOE Joint Genome Institute"/>
            <consortium name="Mycorrhizal Genomics Consortium"/>
            <person name="Kohler A."/>
            <person name="Kuo A."/>
            <person name="Nagy L.G."/>
            <person name="Floudas D."/>
            <person name="Copeland A."/>
            <person name="Barry K.W."/>
            <person name="Cichocki N."/>
            <person name="Veneault-Fourrey C."/>
            <person name="LaButti K."/>
            <person name="Lindquist E.A."/>
            <person name="Lipzen A."/>
            <person name="Lundell T."/>
            <person name="Morin E."/>
            <person name="Murat C."/>
            <person name="Riley R."/>
            <person name="Ohm R."/>
            <person name="Sun H."/>
            <person name="Tunlid A."/>
            <person name="Henrissat B."/>
            <person name="Grigoriev I.V."/>
            <person name="Hibbett D.S."/>
            <person name="Martin F."/>
        </authorList>
    </citation>
    <scope>NUCLEOTIDE SEQUENCE [LARGE SCALE GENOMIC DNA]</scope>
    <source>
        <strain evidence="1 2">FD-325 SS-3</strain>
    </source>
</reference>
<accession>A0A0C9SKC8</accession>
<dbReference type="Proteomes" id="UP000053263">
    <property type="component" value="Unassembled WGS sequence"/>
</dbReference>
<evidence type="ECO:0000313" key="2">
    <source>
        <dbReference type="Proteomes" id="UP000053263"/>
    </source>
</evidence>
<name>A0A0C9SKC8_PLICR</name>
<organism evidence="1 2">
    <name type="scientific">Plicaturopsis crispa FD-325 SS-3</name>
    <dbReference type="NCBI Taxonomy" id="944288"/>
    <lineage>
        <taxon>Eukaryota</taxon>
        <taxon>Fungi</taxon>
        <taxon>Dikarya</taxon>
        <taxon>Basidiomycota</taxon>
        <taxon>Agaricomycotina</taxon>
        <taxon>Agaricomycetes</taxon>
        <taxon>Agaricomycetidae</taxon>
        <taxon>Amylocorticiales</taxon>
        <taxon>Amylocorticiaceae</taxon>
        <taxon>Plicatura</taxon>
        <taxon>Plicaturopsis crispa</taxon>
    </lineage>
</organism>
<proteinExistence type="predicted"/>
<gene>
    <name evidence="1" type="ORF">PLICRDRAFT_58403</name>
</gene>
<evidence type="ECO:0000313" key="1">
    <source>
        <dbReference type="EMBL" id="KII83511.1"/>
    </source>
</evidence>
<keyword evidence="2" id="KW-1185">Reference proteome</keyword>
<dbReference type="OrthoDB" id="2246127at2759"/>
<dbReference type="EMBL" id="KN832577">
    <property type="protein sequence ID" value="KII83511.1"/>
    <property type="molecule type" value="Genomic_DNA"/>
</dbReference>